<dbReference type="EMBL" id="JASSZA010000040">
    <property type="protein sequence ID" value="KAK2082361.1"/>
    <property type="molecule type" value="Genomic_DNA"/>
</dbReference>
<protein>
    <submittedName>
        <fullName evidence="1">Uncharacterized protein</fullName>
    </submittedName>
</protein>
<organism evidence="1 2">
    <name type="scientific">Saguinus oedipus</name>
    <name type="common">Cotton-top tamarin</name>
    <name type="synonym">Oedipomidas oedipus</name>
    <dbReference type="NCBI Taxonomy" id="9490"/>
    <lineage>
        <taxon>Eukaryota</taxon>
        <taxon>Metazoa</taxon>
        <taxon>Chordata</taxon>
        <taxon>Craniata</taxon>
        <taxon>Vertebrata</taxon>
        <taxon>Euteleostomi</taxon>
        <taxon>Mammalia</taxon>
        <taxon>Eutheria</taxon>
        <taxon>Euarchontoglires</taxon>
        <taxon>Primates</taxon>
        <taxon>Haplorrhini</taxon>
        <taxon>Platyrrhini</taxon>
        <taxon>Cebidae</taxon>
        <taxon>Callitrichinae</taxon>
        <taxon>Saguinus</taxon>
    </lineage>
</organism>
<feature type="non-terminal residue" evidence="1">
    <location>
        <position position="1"/>
    </location>
</feature>
<reference evidence="1 2" key="1">
    <citation type="submission" date="2023-05" db="EMBL/GenBank/DDBJ databases">
        <title>B98-5 Cell Line De Novo Hybrid Assembly: An Optical Mapping Approach.</title>
        <authorList>
            <person name="Kananen K."/>
            <person name="Auerbach J.A."/>
            <person name="Kautto E."/>
            <person name="Blachly J.S."/>
        </authorList>
    </citation>
    <scope>NUCLEOTIDE SEQUENCE [LARGE SCALE GENOMIC DNA]</scope>
    <source>
        <strain evidence="1">B95-8</strain>
        <tissue evidence="1">Cell line</tissue>
    </source>
</reference>
<proteinExistence type="predicted"/>
<comment type="caution">
    <text evidence="1">The sequence shown here is derived from an EMBL/GenBank/DDBJ whole genome shotgun (WGS) entry which is preliminary data.</text>
</comment>
<evidence type="ECO:0000313" key="1">
    <source>
        <dbReference type="EMBL" id="KAK2082361.1"/>
    </source>
</evidence>
<name>A0ABQ9TC97_SAGOE</name>
<evidence type="ECO:0000313" key="2">
    <source>
        <dbReference type="Proteomes" id="UP001266305"/>
    </source>
</evidence>
<sequence length="56" mass="6432">AQVPQRRRAVLLCPSAYPVPRVDFITEFQVRASEVPDETKLLLFLHPRCYFLSSGL</sequence>
<dbReference type="Proteomes" id="UP001266305">
    <property type="component" value="Unassembled WGS sequence"/>
</dbReference>
<gene>
    <name evidence="1" type="ORF">P7K49_039819</name>
</gene>
<keyword evidence="2" id="KW-1185">Reference proteome</keyword>
<accession>A0ABQ9TC97</accession>
<feature type="non-terminal residue" evidence="1">
    <location>
        <position position="56"/>
    </location>
</feature>